<feature type="domain" description="MobA-like NTP transferase" evidence="9">
    <location>
        <begin position="9"/>
        <end position="150"/>
    </location>
</feature>
<dbReference type="GO" id="GO:0005737">
    <property type="term" value="C:cytoplasm"/>
    <property type="evidence" value="ECO:0007669"/>
    <property type="project" value="UniProtKB-SubCell"/>
</dbReference>
<dbReference type="SUPFAM" id="SSF53448">
    <property type="entry name" value="Nucleotide-diphospho-sugar transferases"/>
    <property type="match status" value="1"/>
</dbReference>
<accession>K8EBE8</accession>
<dbReference type="GO" id="GO:0005525">
    <property type="term" value="F:GTP binding"/>
    <property type="evidence" value="ECO:0007669"/>
    <property type="project" value="UniProtKB-UniRule"/>
</dbReference>
<comment type="domain">
    <text evidence="8">The N-terminal domain determines nucleotide recognition and specific binding, while the C-terminal domain determines the specific binding to the target protein.</text>
</comment>
<keyword evidence="11" id="KW-1185">Reference proteome</keyword>
<dbReference type="EMBL" id="CAOS01000013">
    <property type="protein sequence ID" value="CCO08968.1"/>
    <property type="molecule type" value="Genomic_DNA"/>
</dbReference>
<dbReference type="AlphaFoldDB" id="K8EBE8"/>
<comment type="subcellular location">
    <subcellularLocation>
        <location evidence="8">Cytoplasm</location>
    </subcellularLocation>
</comment>
<dbReference type="PANTHER" id="PTHR19136:SF81">
    <property type="entry name" value="MOLYBDENUM COFACTOR GUANYLYLTRANSFERASE"/>
    <property type="match status" value="1"/>
</dbReference>
<dbReference type="Proteomes" id="UP000009315">
    <property type="component" value="Unassembled WGS sequence"/>
</dbReference>
<evidence type="ECO:0000256" key="3">
    <source>
        <dbReference type="ARBA" id="ARBA00022723"/>
    </source>
</evidence>
<evidence type="ECO:0000256" key="7">
    <source>
        <dbReference type="ARBA" id="ARBA00023150"/>
    </source>
</evidence>
<dbReference type="PANTHER" id="PTHR19136">
    <property type="entry name" value="MOLYBDENUM COFACTOR GUANYLYLTRANSFERASE"/>
    <property type="match status" value="1"/>
</dbReference>
<dbReference type="EC" id="2.7.7.77" evidence="8"/>
<evidence type="ECO:0000256" key="5">
    <source>
        <dbReference type="ARBA" id="ARBA00022842"/>
    </source>
</evidence>
<comment type="function">
    <text evidence="8">Transfers a GMP moiety from GTP to Mo-molybdopterin (Mo-MPT) cofactor (Moco or molybdenum cofactor) to form Mo-molybdopterin guanine dinucleotide (Mo-MGD) cofactor.</text>
</comment>
<dbReference type="InterPro" id="IPR025877">
    <property type="entry name" value="MobA-like_NTP_Trfase"/>
</dbReference>
<comment type="caution">
    <text evidence="10">The sequence shown here is derived from an EMBL/GenBank/DDBJ whole genome shotgun (WGS) entry which is preliminary data.</text>
</comment>
<dbReference type="RefSeq" id="WP_008412678.1">
    <property type="nucleotide sequence ID" value="NZ_CAOS01000013.1"/>
</dbReference>
<organism evidence="10 11">
    <name type="scientific">Desulforamulus hydrothermalis Lam5 = DSM 18033</name>
    <dbReference type="NCBI Taxonomy" id="1121428"/>
    <lineage>
        <taxon>Bacteria</taxon>
        <taxon>Bacillati</taxon>
        <taxon>Bacillota</taxon>
        <taxon>Clostridia</taxon>
        <taxon>Eubacteriales</taxon>
        <taxon>Peptococcaceae</taxon>
        <taxon>Desulforamulus</taxon>
    </lineage>
</organism>
<dbReference type="STRING" id="1121428.DESHY_60140"/>
<evidence type="ECO:0000313" key="11">
    <source>
        <dbReference type="Proteomes" id="UP000009315"/>
    </source>
</evidence>
<evidence type="ECO:0000256" key="1">
    <source>
        <dbReference type="ARBA" id="ARBA00022490"/>
    </source>
</evidence>
<keyword evidence="3 8" id="KW-0479">Metal-binding</keyword>
<keyword evidence="1 8" id="KW-0963">Cytoplasm</keyword>
<evidence type="ECO:0000256" key="8">
    <source>
        <dbReference type="HAMAP-Rule" id="MF_00316"/>
    </source>
</evidence>
<dbReference type="CDD" id="cd02503">
    <property type="entry name" value="MobA"/>
    <property type="match status" value="1"/>
</dbReference>
<keyword evidence="2 8" id="KW-0808">Transferase</keyword>
<protein>
    <recommendedName>
        <fullName evidence="8">Probable molybdenum cofactor guanylyltransferase</fullName>
        <shortName evidence="8">MoCo guanylyltransferase</shortName>
        <ecNumber evidence="8">2.7.7.77</ecNumber>
    </recommendedName>
    <alternativeName>
        <fullName evidence="8">GTP:molybdopterin guanylyltransferase</fullName>
    </alternativeName>
    <alternativeName>
        <fullName evidence="8">Mo-MPT guanylyltransferase</fullName>
    </alternativeName>
    <alternativeName>
        <fullName evidence="8">Molybdopterin guanylyltransferase</fullName>
    </alternativeName>
    <alternativeName>
        <fullName evidence="8">Molybdopterin-guanine dinucleotide synthase</fullName>
        <shortName evidence="8">MGD synthase</shortName>
    </alternativeName>
</protein>
<dbReference type="eggNOG" id="COG0746">
    <property type="taxonomic scope" value="Bacteria"/>
</dbReference>
<feature type="binding site" evidence="8">
    <location>
        <position position="98"/>
    </location>
    <ligand>
        <name>GTP</name>
        <dbReference type="ChEBI" id="CHEBI:37565"/>
    </ligand>
</feature>
<reference evidence="10 11" key="1">
    <citation type="journal article" date="2013" name="Genome Announc.">
        <title>Genome Sequence of the Sulfate-Reducing Bacterium Desulfotomaculum hydrothermale Lam5(T).</title>
        <authorList>
            <person name="Amin O."/>
            <person name="Fardeau M.L."/>
            <person name="Valette O."/>
            <person name="Hirschler-Rea A."/>
            <person name="Barbe V."/>
            <person name="Medigue C."/>
            <person name="Vacherie B."/>
            <person name="Ollivier B."/>
            <person name="Bertin P.N."/>
            <person name="Dolla A."/>
        </authorList>
    </citation>
    <scope>NUCLEOTIDE SEQUENCE [LARGE SCALE GENOMIC DNA]</scope>
    <source>
        <strain evidence="11">Lam5 / DSM 18033</strain>
    </source>
</reference>
<dbReference type="Gene3D" id="3.90.550.10">
    <property type="entry name" value="Spore Coat Polysaccharide Biosynthesis Protein SpsA, Chain A"/>
    <property type="match status" value="1"/>
</dbReference>
<feature type="binding site" evidence="8">
    <location>
        <position position="69"/>
    </location>
    <ligand>
        <name>GTP</name>
        <dbReference type="ChEBI" id="CHEBI:37565"/>
    </ligand>
</feature>
<evidence type="ECO:0000259" key="9">
    <source>
        <dbReference type="Pfam" id="PF12804"/>
    </source>
</evidence>
<comment type="similarity">
    <text evidence="8">Belongs to the MobA family.</text>
</comment>
<evidence type="ECO:0000313" key="10">
    <source>
        <dbReference type="EMBL" id="CCO08968.1"/>
    </source>
</evidence>
<keyword evidence="7 8" id="KW-0501">Molybdenum cofactor biosynthesis</keyword>
<proteinExistence type="inferred from homology"/>
<comment type="cofactor">
    <cofactor evidence="8">
        <name>Mg(2+)</name>
        <dbReference type="ChEBI" id="CHEBI:18420"/>
    </cofactor>
</comment>
<keyword evidence="6 8" id="KW-0342">GTP-binding</keyword>
<dbReference type="InterPro" id="IPR013482">
    <property type="entry name" value="Molybde_CF_guanTrfase"/>
</dbReference>
<feature type="binding site" evidence="8">
    <location>
        <position position="98"/>
    </location>
    <ligand>
        <name>Mg(2+)</name>
        <dbReference type="ChEBI" id="CHEBI:18420"/>
    </ligand>
</feature>
<evidence type="ECO:0000256" key="6">
    <source>
        <dbReference type="ARBA" id="ARBA00023134"/>
    </source>
</evidence>
<dbReference type="InterPro" id="IPR029044">
    <property type="entry name" value="Nucleotide-diphossugar_trans"/>
</dbReference>
<gene>
    <name evidence="8 10" type="primary">mobA</name>
    <name evidence="10" type="ORF">DESHY_60140</name>
</gene>
<evidence type="ECO:0000256" key="2">
    <source>
        <dbReference type="ARBA" id="ARBA00022679"/>
    </source>
</evidence>
<feature type="binding site" evidence="8">
    <location>
        <position position="24"/>
    </location>
    <ligand>
        <name>GTP</name>
        <dbReference type="ChEBI" id="CHEBI:37565"/>
    </ligand>
</feature>
<dbReference type="Pfam" id="PF12804">
    <property type="entry name" value="NTP_transf_3"/>
    <property type="match status" value="1"/>
</dbReference>
<comment type="catalytic activity">
    <reaction evidence="8">
        <text>Mo-molybdopterin + GTP + H(+) = Mo-molybdopterin guanine dinucleotide + diphosphate</text>
        <dbReference type="Rhea" id="RHEA:34243"/>
        <dbReference type="ChEBI" id="CHEBI:15378"/>
        <dbReference type="ChEBI" id="CHEBI:33019"/>
        <dbReference type="ChEBI" id="CHEBI:37565"/>
        <dbReference type="ChEBI" id="CHEBI:71302"/>
        <dbReference type="ChEBI" id="CHEBI:71310"/>
        <dbReference type="EC" id="2.7.7.77"/>
    </reaction>
</comment>
<name>K8EBE8_9FIRM</name>
<keyword evidence="5 8" id="KW-0460">Magnesium</keyword>
<keyword evidence="4 8" id="KW-0547">Nucleotide-binding</keyword>
<sequence>MTDQTNFAAVILAGGSSRRMQTNKALLQINGKSIMQIIIDRLTPYFKEVIIISNQPQVYARFGLPVYSDIFLNQGPLAGIHSGLTHISSAGAFFTACDMPFIDPRLAWQLTQLLHSYQGVVPRLGAFLQPLYAAYSKECLPAVEKSLQNGQPKITSFYQWVNINYFDFAQHPEYNWDRIFFNVNTPSDYQQITGIK</sequence>
<comment type="caution">
    <text evidence="8">Lacks conserved residue(s) required for the propagation of feature annotation.</text>
</comment>
<dbReference type="GO" id="GO:0046872">
    <property type="term" value="F:metal ion binding"/>
    <property type="evidence" value="ECO:0007669"/>
    <property type="project" value="UniProtKB-KW"/>
</dbReference>
<feature type="binding site" evidence="8">
    <location>
        <begin position="12"/>
        <end position="14"/>
    </location>
    <ligand>
        <name>GTP</name>
        <dbReference type="ChEBI" id="CHEBI:37565"/>
    </ligand>
</feature>
<dbReference type="GO" id="GO:0061603">
    <property type="term" value="F:molybdenum cofactor guanylyltransferase activity"/>
    <property type="evidence" value="ECO:0007669"/>
    <property type="project" value="UniProtKB-EC"/>
</dbReference>
<dbReference type="HAMAP" id="MF_00316">
    <property type="entry name" value="MobA"/>
    <property type="match status" value="1"/>
</dbReference>
<evidence type="ECO:0000256" key="4">
    <source>
        <dbReference type="ARBA" id="ARBA00022741"/>
    </source>
</evidence>
<dbReference type="GO" id="GO:1902758">
    <property type="term" value="P:bis(molybdopterin guanine dinucleotide)molybdenum biosynthetic process"/>
    <property type="evidence" value="ECO:0007669"/>
    <property type="project" value="TreeGrafter"/>
</dbReference>